<dbReference type="SMART" id="SM00829">
    <property type="entry name" value="PKS_ER"/>
    <property type="match status" value="1"/>
</dbReference>
<organism evidence="9 10">
    <name type="scientific">Coprinellus micaceus</name>
    <name type="common">Glistening ink-cap mushroom</name>
    <name type="synonym">Coprinus micaceus</name>
    <dbReference type="NCBI Taxonomy" id="71717"/>
    <lineage>
        <taxon>Eukaryota</taxon>
        <taxon>Fungi</taxon>
        <taxon>Dikarya</taxon>
        <taxon>Basidiomycota</taxon>
        <taxon>Agaricomycotina</taxon>
        <taxon>Agaricomycetes</taxon>
        <taxon>Agaricomycetidae</taxon>
        <taxon>Agaricales</taxon>
        <taxon>Agaricineae</taxon>
        <taxon>Psathyrellaceae</taxon>
        <taxon>Coprinellus</taxon>
    </lineage>
</organism>
<evidence type="ECO:0000256" key="6">
    <source>
        <dbReference type="ARBA" id="ARBA00023002"/>
    </source>
</evidence>
<dbReference type="EMBL" id="QPFP01000010">
    <property type="protein sequence ID" value="TEB34081.1"/>
    <property type="molecule type" value="Genomic_DNA"/>
</dbReference>
<dbReference type="Pfam" id="PF00107">
    <property type="entry name" value="ADH_zinc_N"/>
    <property type="match status" value="1"/>
</dbReference>
<proteinExistence type="inferred from homology"/>
<evidence type="ECO:0000256" key="1">
    <source>
        <dbReference type="ARBA" id="ARBA00001947"/>
    </source>
</evidence>
<keyword evidence="10" id="KW-1185">Reference proteome</keyword>
<comment type="cofactor">
    <cofactor evidence="1">
        <name>Zn(2+)</name>
        <dbReference type="ChEBI" id="CHEBI:29105"/>
    </cofactor>
</comment>
<dbReference type="PANTHER" id="PTHR42940:SF3">
    <property type="entry name" value="ALCOHOL DEHYDROGENASE 1-RELATED"/>
    <property type="match status" value="1"/>
</dbReference>
<evidence type="ECO:0000259" key="8">
    <source>
        <dbReference type="SMART" id="SM00829"/>
    </source>
</evidence>
<dbReference type="Gene3D" id="3.40.50.720">
    <property type="entry name" value="NAD(P)-binding Rossmann-like Domain"/>
    <property type="match status" value="1"/>
</dbReference>
<evidence type="ECO:0000313" key="10">
    <source>
        <dbReference type="Proteomes" id="UP000298030"/>
    </source>
</evidence>
<accession>A0A4Y7TJC7</accession>
<dbReference type="GO" id="GO:0004022">
    <property type="term" value="F:alcohol dehydrogenase (NAD+) activity"/>
    <property type="evidence" value="ECO:0007669"/>
    <property type="project" value="UniProtKB-EC"/>
</dbReference>
<comment type="similarity">
    <text evidence="2">Belongs to the zinc-containing alcohol dehydrogenase family.</text>
</comment>
<sequence>MSYTIPKVQRAAVVAQTGQGVQVKEDFPVKQPEDLKPGECLIRLHCTGVCHTDLHAALGDWPVPPKVPLVGGHEGVGEVVAIGKGTVDSPVKLGDRVGIKWIAYSCLTCEQCRKGLEQNCSSVKLSGYTTDGTFQQYVQSWVNVVTPIPEGISSEAAASVLCAGVTVYRALKYSRTLPNDWVVLPGAGGGLGHLAVQYAKTMGLRVIAIDGGEEKRKLCVEKLGADAWIDFTQTKDIVAEVKRITGGPGANAAVVTTASPSGYTQAVDYLREGGTLMAVGLPAKAELNASIFFTVFKSITICGSYVGNRQDAVEAVNIAASGKVQVYYASKPLQELEGVYDDLGKGKIAGRIVLTM</sequence>
<dbReference type="Gene3D" id="3.90.180.10">
    <property type="entry name" value="Medium-chain alcohol dehydrogenases, catalytic domain"/>
    <property type="match status" value="1"/>
</dbReference>
<protein>
    <recommendedName>
        <fullName evidence="3">alcohol dehydrogenase</fullName>
        <ecNumber evidence="3">1.1.1.1</ecNumber>
    </recommendedName>
</protein>
<evidence type="ECO:0000256" key="5">
    <source>
        <dbReference type="ARBA" id="ARBA00022833"/>
    </source>
</evidence>
<dbReference type="SUPFAM" id="SSF51735">
    <property type="entry name" value="NAD(P)-binding Rossmann-fold domains"/>
    <property type="match status" value="1"/>
</dbReference>
<dbReference type="CDD" id="cd08297">
    <property type="entry name" value="CAD3"/>
    <property type="match status" value="1"/>
</dbReference>
<comment type="caution">
    <text evidence="9">The sequence shown here is derived from an EMBL/GenBank/DDBJ whole genome shotgun (WGS) entry which is preliminary data.</text>
</comment>
<dbReference type="STRING" id="71717.A0A4Y7TJC7"/>
<dbReference type="Pfam" id="PF08240">
    <property type="entry name" value="ADH_N"/>
    <property type="match status" value="1"/>
</dbReference>
<dbReference type="InterPro" id="IPR036291">
    <property type="entry name" value="NAD(P)-bd_dom_sf"/>
</dbReference>
<evidence type="ECO:0000256" key="7">
    <source>
        <dbReference type="ARBA" id="ARBA00023027"/>
    </source>
</evidence>
<dbReference type="GO" id="GO:0005737">
    <property type="term" value="C:cytoplasm"/>
    <property type="evidence" value="ECO:0007669"/>
    <property type="project" value="TreeGrafter"/>
</dbReference>
<dbReference type="FunFam" id="3.40.50.720:FF:000039">
    <property type="entry name" value="Alcohol dehydrogenase AdhP"/>
    <property type="match status" value="1"/>
</dbReference>
<evidence type="ECO:0000256" key="4">
    <source>
        <dbReference type="ARBA" id="ARBA00022723"/>
    </source>
</evidence>
<dbReference type="OrthoDB" id="1879366at2759"/>
<dbReference type="GO" id="GO:0046872">
    <property type="term" value="F:metal ion binding"/>
    <property type="evidence" value="ECO:0007669"/>
    <property type="project" value="UniProtKB-KW"/>
</dbReference>
<keyword evidence="6" id="KW-0560">Oxidoreductase</keyword>
<reference evidence="9 10" key="1">
    <citation type="journal article" date="2019" name="Nat. Ecol. Evol.">
        <title>Megaphylogeny resolves global patterns of mushroom evolution.</title>
        <authorList>
            <person name="Varga T."/>
            <person name="Krizsan K."/>
            <person name="Foldi C."/>
            <person name="Dima B."/>
            <person name="Sanchez-Garcia M."/>
            <person name="Sanchez-Ramirez S."/>
            <person name="Szollosi G.J."/>
            <person name="Szarkandi J.G."/>
            <person name="Papp V."/>
            <person name="Albert L."/>
            <person name="Andreopoulos W."/>
            <person name="Angelini C."/>
            <person name="Antonin V."/>
            <person name="Barry K.W."/>
            <person name="Bougher N.L."/>
            <person name="Buchanan P."/>
            <person name="Buyck B."/>
            <person name="Bense V."/>
            <person name="Catcheside P."/>
            <person name="Chovatia M."/>
            <person name="Cooper J."/>
            <person name="Damon W."/>
            <person name="Desjardin D."/>
            <person name="Finy P."/>
            <person name="Geml J."/>
            <person name="Haridas S."/>
            <person name="Hughes K."/>
            <person name="Justo A."/>
            <person name="Karasinski D."/>
            <person name="Kautmanova I."/>
            <person name="Kiss B."/>
            <person name="Kocsube S."/>
            <person name="Kotiranta H."/>
            <person name="LaButti K.M."/>
            <person name="Lechner B.E."/>
            <person name="Liimatainen K."/>
            <person name="Lipzen A."/>
            <person name="Lukacs Z."/>
            <person name="Mihaltcheva S."/>
            <person name="Morgado L.N."/>
            <person name="Niskanen T."/>
            <person name="Noordeloos M.E."/>
            <person name="Ohm R.A."/>
            <person name="Ortiz-Santana B."/>
            <person name="Ovrebo C."/>
            <person name="Racz N."/>
            <person name="Riley R."/>
            <person name="Savchenko A."/>
            <person name="Shiryaev A."/>
            <person name="Soop K."/>
            <person name="Spirin V."/>
            <person name="Szebenyi C."/>
            <person name="Tomsovsky M."/>
            <person name="Tulloss R.E."/>
            <person name="Uehling J."/>
            <person name="Grigoriev I.V."/>
            <person name="Vagvolgyi C."/>
            <person name="Papp T."/>
            <person name="Martin F.M."/>
            <person name="Miettinen O."/>
            <person name="Hibbett D.S."/>
            <person name="Nagy L.G."/>
        </authorList>
    </citation>
    <scope>NUCLEOTIDE SEQUENCE [LARGE SCALE GENOMIC DNA]</scope>
    <source>
        <strain evidence="9 10">FP101781</strain>
    </source>
</reference>
<dbReference type="InterPro" id="IPR020843">
    <property type="entry name" value="ER"/>
</dbReference>
<dbReference type="InterPro" id="IPR013149">
    <property type="entry name" value="ADH-like_C"/>
</dbReference>
<evidence type="ECO:0000256" key="2">
    <source>
        <dbReference type="ARBA" id="ARBA00008072"/>
    </source>
</evidence>
<dbReference type="SUPFAM" id="SSF50129">
    <property type="entry name" value="GroES-like"/>
    <property type="match status" value="1"/>
</dbReference>
<gene>
    <name evidence="9" type="ORF">FA13DRAFT_1753756</name>
</gene>
<name>A0A4Y7TJC7_COPMI</name>
<dbReference type="PANTHER" id="PTHR42940">
    <property type="entry name" value="ALCOHOL DEHYDROGENASE 1-RELATED"/>
    <property type="match status" value="1"/>
</dbReference>
<evidence type="ECO:0000256" key="3">
    <source>
        <dbReference type="ARBA" id="ARBA00013190"/>
    </source>
</evidence>
<keyword evidence="4" id="KW-0479">Metal-binding</keyword>
<dbReference type="InterPro" id="IPR013154">
    <property type="entry name" value="ADH-like_N"/>
</dbReference>
<dbReference type="EC" id="1.1.1.1" evidence="3"/>
<keyword evidence="7" id="KW-0520">NAD</keyword>
<dbReference type="Proteomes" id="UP000298030">
    <property type="component" value="Unassembled WGS sequence"/>
</dbReference>
<keyword evidence="5" id="KW-0862">Zinc</keyword>
<dbReference type="InterPro" id="IPR011032">
    <property type="entry name" value="GroES-like_sf"/>
</dbReference>
<feature type="domain" description="Enoyl reductase (ER)" evidence="8">
    <location>
        <begin position="18"/>
        <end position="354"/>
    </location>
</feature>
<evidence type="ECO:0000313" key="9">
    <source>
        <dbReference type="EMBL" id="TEB34081.1"/>
    </source>
</evidence>
<dbReference type="AlphaFoldDB" id="A0A4Y7TJC7"/>